<sequence length="60" mass="6189">MGGMLTLVGTSTNLIVNTMVIEVGLPTLELLDFLPVGAIAALVGVAVVSKKLTTLQTFIC</sequence>
<gene>
    <name evidence="2" type="ORF">IYQ_18506</name>
</gene>
<accession>A0ABP2MWG3</accession>
<protein>
    <submittedName>
        <fullName evidence="2">Uncharacterized protein</fullName>
    </submittedName>
</protein>
<keyword evidence="3" id="KW-1185">Reference proteome</keyword>
<dbReference type="EMBL" id="AGVO01000069">
    <property type="protein sequence ID" value="EHI51030.1"/>
    <property type="molecule type" value="Genomic_DNA"/>
</dbReference>
<evidence type="ECO:0000256" key="1">
    <source>
        <dbReference type="SAM" id="Phobius"/>
    </source>
</evidence>
<evidence type="ECO:0000313" key="2">
    <source>
        <dbReference type="EMBL" id="EHI51030.1"/>
    </source>
</evidence>
<name>A0ABP2MWG3_AERSS</name>
<keyword evidence="1" id="KW-0812">Transmembrane</keyword>
<feature type="transmembrane region" description="Helical" evidence="1">
    <location>
        <begin position="30"/>
        <end position="48"/>
    </location>
</feature>
<keyword evidence="1" id="KW-1133">Transmembrane helix</keyword>
<reference evidence="2 3" key="1">
    <citation type="journal article" date="2012" name="Front. Microbiol.">
        <title>Draft Genome Sequence of the Virulent Strain 01-B526 of the Fish Pathogen Aeromonas salmonicida.</title>
        <authorList>
            <person name="Charette S.J."/>
            <person name="Brochu F."/>
            <person name="Boyle B."/>
            <person name="Filion G."/>
            <person name="Tanaka K.H."/>
            <person name="Derome N."/>
        </authorList>
    </citation>
    <scope>NUCLEOTIDE SEQUENCE [LARGE SCALE GENOMIC DNA]</scope>
    <source>
        <strain evidence="2 3">01-B526</strain>
    </source>
</reference>
<keyword evidence="1" id="KW-0472">Membrane</keyword>
<dbReference type="Proteomes" id="UP000006428">
    <property type="component" value="Unassembled WGS sequence"/>
</dbReference>
<comment type="caution">
    <text evidence="2">The sequence shown here is derived from an EMBL/GenBank/DDBJ whole genome shotgun (WGS) entry which is preliminary data.</text>
</comment>
<proteinExistence type="predicted"/>
<evidence type="ECO:0000313" key="3">
    <source>
        <dbReference type="Proteomes" id="UP000006428"/>
    </source>
</evidence>
<organism evidence="2 3">
    <name type="scientific">Aeromonas salmonicida subsp. salmonicida 01-B526</name>
    <dbReference type="NCBI Taxonomy" id="1076135"/>
    <lineage>
        <taxon>Bacteria</taxon>
        <taxon>Pseudomonadati</taxon>
        <taxon>Pseudomonadota</taxon>
        <taxon>Gammaproteobacteria</taxon>
        <taxon>Aeromonadales</taxon>
        <taxon>Aeromonadaceae</taxon>
        <taxon>Aeromonas</taxon>
    </lineage>
</organism>